<keyword evidence="2" id="KW-0238">DNA-binding</keyword>
<evidence type="ECO:0000313" key="5">
    <source>
        <dbReference type="EMBL" id="MFD1990560.1"/>
    </source>
</evidence>
<proteinExistence type="predicted"/>
<reference evidence="6" key="1">
    <citation type="journal article" date="2019" name="Int. J. Syst. Evol. Microbiol.">
        <title>The Global Catalogue of Microorganisms (GCM) 10K type strain sequencing project: providing services to taxonomists for standard genome sequencing and annotation.</title>
        <authorList>
            <consortium name="The Broad Institute Genomics Platform"/>
            <consortium name="The Broad Institute Genome Sequencing Center for Infectious Disease"/>
            <person name="Wu L."/>
            <person name="Ma J."/>
        </authorList>
    </citation>
    <scope>NUCLEOTIDE SEQUENCE [LARGE SCALE GENOMIC DNA]</scope>
    <source>
        <strain evidence="6">CGMCC 1.15067</strain>
    </source>
</reference>
<dbReference type="InterPro" id="IPR036390">
    <property type="entry name" value="WH_DNA-bd_sf"/>
</dbReference>
<protein>
    <submittedName>
        <fullName evidence="5">ArsR/SmtB family transcription factor</fullName>
    </submittedName>
</protein>
<dbReference type="PANTHER" id="PTHR33154">
    <property type="entry name" value="TRANSCRIPTIONAL REGULATOR, ARSR FAMILY"/>
    <property type="match status" value="1"/>
</dbReference>
<dbReference type="SUPFAM" id="SSF46785">
    <property type="entry name" value="Winged helix' DNA-binding domain"/>
    <property type="match status" value="1"/>
</dbReference>
<keyword evidence="3" id="KW-0804">Transcription</keyword>
<evidence type="ECO:0000256" key="1">
    <source>
        <dbReference type="ARBA" id="ARBA00023015"/>
    </source>
</evidence>
<dbReference type="InterPro" id="IPR001845">
    <property type="entry name" value="HTH_ArsR_DNA-bd_dom"/>
</dbReference>
<dbReference type="EMBL" id="JBHUGF010000010">
    <property type="protein sequence ID" value="MFD1990560.1"/>
    <property type="molecule type" value="Genomic_DNA"/>
</dbReference>
<evidence type="ECO:0000256" key="2">
    <source>
        <dbReference type="ARBA" id="ARBA00023125"/>
    </source>
</evidence>
<dbReference type="Pfam" id="PF01022">
    <property type="entry name" value="HTH_5"/>
    <property type="match status" value="1"/>
</dbReference>
<evidence type="ECO:0000256" key="3">
    <source>
        <dbReference type="ARBA" id="ARBA00023163"/>
    </source>
</evidence>
<dbReference type="CDD" id="cd00090">
    <property type="entry name" value="HTH_ARSR"/>
    <property type="match status" value="1"/>
</dbReference>
<evidence type="ECO:0000259" key="4">
    <source>
        <dbReference type="PROSITE" id="PS50987"/>
    </source>
</evidence>
<dbReference type="Gene3D" id="1.10.10.10">
    <property type="entry name" value="Winged helix-like DNA-binding domain superfamily/Winged helix DNA-binding domain"/>
    <property type="match status" value="1"/>
</dbReference>
<dbReference type="InterPro" id="IPR036388">
    <property type="entry name" value="WH-like_DNA-bd_sf"/>
</dbReference>
<organism evidence="5 6">
    <name type="scientific">Paenibacillus nicotianae</name>
    <dbReference type="NCBI Taxonomy" id="1526551"/>
    <lineage>
        <taxon>Bacteria</taxon>
        <taxon>Bacillati</taxon>
        <taxon>Bacillota</taxon>
        <taxon>Bacilli</taxon>
        <taxon>Bacillales</taxon>
        <taxon>Paenibacillaceae</taxon>
        <taxon>Paenibacillus</taxon>
    </lineage>
</organism>
<dbReference type="PANTHER" id="PTHR33154:SF33">
    <property type="entry name" value="TRANSCRIPTIONAL REPRESSOR SDPR"/>
    <property type="match status" value="1"/>
</dbReference>
<keyword evidence="1" id="KW-0805">Transcription regulation</keyword>
<dbReference type="Proteomes" id="UP001597403">
    <property type="component" value="Unassembled WGS sequence"/>
</dbReference>
<name>A0ABW4UUE1_9BACL</name>
<dbReference type="InterPro" id="IPR011991">
    <property type="entry name" value="ArsR-like_HTH"/>
</dbReference>
<keyword evidence="6" id="KW-1185">Reference proteome</keyword>
<sequence length="317" mass="36969">MSVLSDSLTVSKSIPYTIELQFNPLYECLNSLHTYICRPSYKKIDLDPSWAKSIEERLPSAFAERLAQTAIDADWRLIVLLVCCCGKDTPEQFIQWIEEMTVQQLEALISEYTSLPVQGVARLRSRILILFQQWNEYYFSTIDQQIITGLQQEYEQKQVILKQQHHLDTFVDELTNGIIFEPDTEPKRLILIPHYHFKPLNIIYAYNLLVICHYPAKLYLGDSAELPPYEYRVIRALAEQSRLKILKYLYNGPRSFIEIVRHLGLSKGITHDHVTKLRSAGLLHAHIQGETLTVYSLRTYAIDHLQQMLMHFIENDK</sequence>
<dbReference type="PROSITE" id="PS50987">
    <property type="entry name" value="HTH_ARSR_2"/>
    <property type="match status" value="1"/>
</dbReference>
<dbReference type="InterPro" id="IPR051081">
    <property type="entry name" value="HTH_MetalResp_TranReg"/>
</dbReference>
<comment type="caution">
    <text evidence="5">The sequence shown here is derived from an EMBL/GenBank/DDBJ whole genome shotgun (WGS) entry which is preliminary data.</text>
</comment>
<evidence type="ECO:0000313" key="6">
    <source>
        <dbReference type="Proteomes" id="UP001597403"/>
    </source>
</evidence>
<accession>A0ABW4UUE1</accession>
<dbReference type="SMART" id="SM00418">
    <property type="entry name" value="HTH_ARSR"/>
    <property type="match status" value="1"/>
</dbReference>
<feature type="domain" description="HTH arsR-type" evidence="4">
    <location>
        <begin position="222"/>
        <end position="316"/>
    </location>
</feature>
<gene>
    <name evidence="5" type="ORF">ACFSGI_11380</name>
</gene>